<evidence type="ECO:0000256" key="1">
    <source>
        <dbReference type="ARBA" id="ARBA00000654"/>
    </source>
</evidence>
<dbReference type="Proteomes" id="UP000027143">
    <property type="component" value="Unassembled WGS sequence"/>
</dbReference>
<organism evidence="8 9">
    <name type="scientific">Bartonella quintana JK 68</name>
    <dbReference type="NCBI Taxonomy" id="1134503"/>
    <lineage>
        <taxon>Bacteria</taxon>
        <taxon>Pseudomonadati</taxon>
        <taxon>Pseudomonadota</taxon>
        <taxon>Alphaproteobacteria</taxon>
        <taxon>Hyphomicrobiales</taxon>
        <taxon>Bartonellaceae</taxon>
        <taxon>Bartonella</taxon>
    </lineage>
</organism>
<evidence type="ECO:0000256" key="5">
    <source>
        <dbReference type="ARBA" id="ARBA00013063"/>
    </source>
</evidence>
<evidence type="ECO:0000313" key="9">
    <source>
        <dbReference type="Proteomes" id="UP000027143"/>
    </source>
</evidence>
<dbReference type="PANTHER" id="PTHR30246">
    <property type="entry name" value="2-KETO-3-DEOXY-6-PHOSPHOGLUCONATE ALDOLASE"/>
    <property type="match status" value="1"/>
</dbReference>
<protein>
    <recommendedName>
        <fullName evidence="5">2-dehydro-3-deoxy-phosphogluconate aldolase</fullName>
        <ecNumber evidence="5">4.1.2.14</ecNumber>
    </recommendedName>
</protein>
<proteinExistence type="inferred from homology"/>
<evidence type="ECO:0000256" key="7">
    <source>
        <dbReference type="ARBA" id="ARBA00023277"/>
    </source>
</evidence>
<dbReference type="RefSeq" id="WP_376741569.1">
    <property type="nucleotide sequence ID" value="NZ_KL446933.1"/>
</dbReference>
<keyword evidence="7" id="KW-0119">Carbohydrate metabolism</keyword>
<dbReference type="PROSITE" id="PS00159">
    <property type="entry name" value="ALDOLASE_KDPG_KHG_1"/>
    <property type="match status" value="1"/>
</dbReference>
<comment type="subunit">
    <text evidence="4">Homotrimer.</text>
</comment>
<evidence type="ECO:0000256" key="6">
    <source>
        <dbReference type="ARBA" id="ARBA00023239"/>
    </source>
</evidence>
<name>A0ABR4SN48_BARQI</name>
<evidence type="ECO:0000256" key="4">
    <source>
        <dbReference type="ARBA" id="ARBA00011233"/>
    </source>
</evidence>
<comment type="similarity">
    <text evidence="3">Belongs to the KHG/KDPG aldolase family.</text>
</comment>
<dbReference type="EC" id="4.1.2.14" evidence="5"/>
<dbReference type="CDD" id="cd00452">
    <property type="entry name" value="KDPG_aldolase"/>
    <property type="match status" value="1"/>
</dbReference>
<sequence>MRIDDLQSAIPLERSLVKGGLKTIEITLRTPNALNAIKAITQEVPESIFGAGTILISEQEQSSTVYTMKTERAGAKFIIKPRFIKQINRLCCAKNSKIPLIPSTATPSELIKALDKGYSYLKFFPAEAAEGIAFA</sequence>
<dbReference type="EMBL" id="AHPD01000021">
    <property type="protein sequence ID" value="KEC64674.1"/>
    <property type="molecule type" value="Genomic_DNA"/>
</dbReference>
<dbReference type="InterPro" id="IPR013785">
    <property type="entry name" value="Aldolase_TIM"/>
</dbReference>
<keyword evidence="6" id="KW-0456">Lyase</keyword>
<dbReference type="PANTHER" id="PTHR30246:SF1">
    <property type="entry name" value="2-DEHYDRO-3-DEOXY-6-PHOSPHOGALACTONATE ALDOLASE-RELATED"/>
    <property type="match status" value="1"/>
</dbReference>
<keyword evidence="9" id="KW-1185">Reference proteome</keyword>
<dbReference type="Pfam" id="PF01081">
    <property type="entry name" value="Aldolase"/>
    <property type="match status" value="1"/>
</dbReference>
<dbReference type="InterPro" id="IPR031337">
    <property type="entry name" value="KDPG/KHG_AS_1"/>
</dbReference>
<dbReference type="InterPro" id="IPR000887">
    <property type="entry name" value="Aldlse_KDPG_KHG"/>
</dbReference>
<evidence type="ECO:0000256" key="2">
    <source>
        <dbReference type="ARBA" id="ARBA00004736"/>
    </source>
</evidence>
<reference evidence="8 9" key="1">
    <citation type="submission" date="2012-04" db="EMBL/GenBank/DDBJ databases">
        <title>The Genome Sequence of Bartonella quintana JK 68.</title>
        <authorList>
            <consortium name="The Broad Institute Genome Sequencing Platform"/>
            <consortium name="The Broad Institute Genome Sequencing Center for Infectious Disease"/>
            <person name="Feldgarden M."/>
            <person name="Kirby J."/>
            <person name="Kosoy M."/>
            <person name="Birtles R."/>
            <person name="Probert W.S."/>
            <person name="Chiaraviglio L."/>
            <person name="Walker B."/>
            <person name="Young S.K."/>
            <person name="Zeng Q."/>
            <person name="Gargeya S."/>
            <person name="Fitzgerald M."/>
            <person name="Haas B."/>
            <person name="Abouelleil A."/>
            <person name="Alvarado L."/>
            <person name="Arachchi H.M."/>
            <person name="Berlin A.M."/>
            <person name="Chapman S.B."/>
            <person name="Goldberg J."/>
            <person name="Griggs A."/>
            <person name="Gujja S."/>
            <person name="Hansen M."/>
            <person name="Howarth C."/>
            <person name="Imamovic A."/>
            <person name="Larimer J."/>
            <person name="McCowen C."/>
            <person name="Montmayeur A."/>
            <person name="Murphy C."/>
            <person name="Neiman D."/>
            <person name="Pearson M."/>
            <person name="Priest M."/>
            <person name="Roberts A."/>
            <person name="Saif S."/>
            <person name="Shea T."/>
            <person name="Sisk P."/>
            <person name="Sykes S."/>
            <person name="Wortman J."/>
            <person name="Nusbaum C."/>
            <person name="Birren B."/>
        </authorList>
    </citation>
    <scope>NUCLEOTIDE SEQUENCE [LARGE SCALE GENOMIC DNA]</scope>
    <source>
        <strain evidence="8 9">JK 68</strain>
    </source>
</reference>
<evidence type="ECO:0000313" key="8">
    <source>
        <dbReference type="EMBL" id="KEC64674.1"/>
    </source>
</evidence>
<comment type="catalytic activity">
    <reaction evidence="1">
        <text>2-dehydro-3-deoxy-6-phospho-D-gluconate = D-glyceraldehyde 3-phosphate + pyruvate</text>
        <dbReference type="Rhea" id="RHEA:17089"/>
        <dbReference type="ChEBI" id="CHEBI:15361"/>
        <dbReference type="ChEBI" id="CHEBI:57569"/>
        <dbReference type="ChEBI" id="CHEBI:59776"/>
        <dbReference type="EC" id="4.1.2.14"/>
    </reaction>
</comment>
<comment type="pathway">
    <text evidence="2">Carbohydrate acid metabolism; 2-dehydro-3-deoxy-D-gluconate degradation; D-glyceraldehyde 3-phosphate and pyruvate from 2-dehydro-3-deoxy-D-gluconate: step 2/2.</text>
</comment>
<evidence type="ECO:0000256" key="3">
    <source>
        <dbReference type="ARBA" id="ARBA00006906"/>
    </source>
</evidence>
<gene>
    <name evidence="8" type="ORF">O7U_01242</name>
</gene>
<dbReference type="Gene3D" id="3.20.20.70">
    <property type="entry name" value="Aldolase class I"/>
    <property type="match status" value="1"/>
</dbReference>
<accession>A0ABR4SN48</accession>
<dbReference type="SUPFAM" id="SSF51569">
    <property type="entry name" value="Aldolase"/>
    <property type="match status" value="1"/>
</dbReference>
<comment type="caution">
    <text evidence="8">The sequence shown here is derived from an EMBL/GenBank/DDBJ whole genome shotgun (WGS) entry which is preliminary data.</text>
</comment>